<evidence type="ECO:0000256" key="1">
    <source>
        <dbReference type="ARBA" id="ARBA00005872"/>
    </source>
</evidence>
<protein>
    <submittedName>
        <fullName evidence="4">CLUMA_CG011506, isoform A</fullName>
    </submittedName>
</protein>
<dbReference type="AlphaFoldDB" id="A0A1J1IEE1"/>
<dbReference type="EMBL" id="CVRI01000047">
    <property type="protein sequence ID" value="CRK98138.1"/>
    <property type="molecule type" value="Genomic_DNA"/>
</dbReference>
<feature type="coiled-coil region" evidence="3">
    <location>
        <begin position="1"/>
        <end position="28"/>
    </location>
</feature>
<dbReference type="OrthoDB" id="5917629at2759"/>
<comment type="similarity">
    <text evidence="1">Belongs to the CCDC149 family.</text>
</comment>
<feature type="coiled-coil region" evidence="3">
    <location>
        <begin position="91"/>
        <end position="243"/>
    </location>
</feature>
<dbReference type="InterPro" id="IPR019179">
    <property type="entry name" value="CC149"/>
</dbReference>
<name>A0A1J1IEE1_9DIPT</name>
<proteinExistence type="inferred from homology"/>
<keyword evidence="5" id="KW-1185">Reference proteome</keyword>
<organism evidence="4 5">
    <name type="scientific">Clunio marinus</name>
    <dbReference type="NCBI Taxonomy" id="568069"/>
    <lineage>
        <taxon>Eukaryota</taxon>
        <taxon>Metazoa</taxon>
        <taxon>Ecdysozoa</taxon>
        <taxon>Arthropoda</taxon>
        <taxon>Hexapoda</taxon>
        <taxon>Insecta</taxon>
        <taxon>Pterygota</taxon>
        <taxon>Neoptera</taxon>
        <taxon>Endopterygota</taxon>
        <taxon>Diptera</taxon>
        <taxon>Nematocera</taxon>
        <taxon>Chironomoidea</taxon>
        <taxon>Chironomidae</taxon>
        <taxon>Clunio</taxon>
    </lineage>
</organism>
<gene>
    <name evidence="4" type="ORF">CLUMA_CG011506</name>
</gene>
<evidence type="ECO:0000256" key="3">
    <source>
        <dbReference type="SAM" id="Coils"/>
    </source>
</evidence>
<evidence type="ECO:0000256" key="2">
    <source>
        <dbReference type="ARBA" id="ARBA00023054"/>
    </source>
</evidence>
<dbReference type="Proteomes" id="UP000183832">
    <property type="component" value="Unassembled WGS sequence"/>
</dbReference>
<dbReference type="PANTHER" id="PTHR21682">
    <property type="entry name" value="COILED-COIL DOMAIN-CONTAINING PROTEIN 149"/>
    <property type="match status" value="1"/>
</dbReference>
<evidence type="ECO:0000313" key="5">
    <source>
        <dbReference type="Proteomes" id="UP000183832"/>
    </source>
</evidence>
<keyword evidence="2 3" id="KW-0175">Coiled coil</keyword>
<accession>A0A1J1IEE1</accession>
<sequence>MENLEQEIAALNRKLHSKNEALKIMRSELECFRTERDQFKLMAETIQLRYCAMKNGLESSGRDLTNGSTSSTIELFITQNKEKNIILQTETGLLRQKLQELQGDLKLLRNKNNNNTQLNKKKAIVFNIENEETLKSWNEEKSKLIDQLEGLKKKNAHLQFDFRSLLDEKEEIVNERDSLKCKIHQLNQELNSALKGKGSIDIGSLVMENKSLCGRIEILEQQLESLKQSNEKLQQSVRTEIVQTVTQI</sequence>
<reference evidence="4 5" key="1">
    <citation type="submission" date="2015-04" db="EMBL/GenBank/DDBJ databases">
        <authorList>
            <person name="Syromyatnikov M.Y."/>
            <person name="Popov V.N."/>
        </authorList>
    </citation>
    <scope>NUCLEOTIDE SEQUENCE [LARGE SCALE GENOMIC DNA]</scope>
</reference>
<dbReference type="Pfam" id="PF09789">
    <property type="entry name" value="CC149"/>
    <property type="match status" value="1"/>
</dbReference>
<dbReference type="PANTHER" id="PTHR21682:SF2">
    <property type="entry name" value="COILED-COIL DOMAIN-CONTAINING PROTEIN 149"/>
    <property type="match status" value="1"/>
</dbReference>
<evidence type="ECO:0000313" key="4">
    <source>
        <dbReference type="EMBL" id="CRK98138.1"/>
    </source>
</evidence>